<name>A0A832GLX2_9BACT</name>
<evidence type="ECO:0000256" key="3">
    <source>
        <dbReference type="ARBA" id="ARBA00022989"/>
    </source>
</evidence>
<feature type="transmembrane region" description="Helical" evidence="5">
    <location>
        <begin position="340"/>
        <end position="360"/>
    </location>
</feature>
<keyword evidence="4 5" id="KW-0472">Membrane</keyword>
<reference evidence="9" key="1">
    <citation type="journal article" date="2020" name="mSystems">
        <title>Genome- and Community-Level Interaction Insights into Carbon Utilization and Element Cycling Functions of Hydrothermarchaeota in Hydrothermal Sediment.</title>
        <authorList>
            <person name="Zhou Z."/>
            <person name="Liu Y."/>
            <person name="Xu W."/>
            <person name="Pan J."/>
            <person name="Luo Z.H."/>
            <person name="Li M."/>
        </authorList>
    </citation>
    <scope>NUCLEOTIDE SEQUENCE [LARGE SCALE GENOMIC DNA]</scope>
    <source>
        <strain evidence="9">SpSt-605</strain>
    </source>
</reference>
<feature type="domain" description="NfeD-like C-terminal" evidence="6">
    <location>
        <begin position="372"/>
        <end position="427"/>
    </location>
</feature>
<comment type="subcellular location">
    <subcellularLocation>
        <location evidence="1">Membrane</location>
        <topology evidence="1">Multi-pass membrane protein</topology>
    </subcellularLocation>
</comment>
<accession>A0A832GLX2</accession>
<evidence type="ECO:0000259" key="6">
    <source>
        <dbReference type="Pfam" id="PF01957"/>
    </source>
</evidence>
<evidence type="ECO:0000259" key="8">
    <source>
        <dbReference type="Pfam" id="PF25145"/>
    </source>
</evidence>
<dbReference type="InterPro" id="IPR056739">
    <property type="entry name" value="NfeD_membrane"/>
</dbReference>
<protein>
    <submittedName>
        <fullName evidence="9">Nodulation protein NfeD</fullName>
    </submittedName>
</protein>
<keyword evidence="2 5" id="KW-0812">Transmembrane</keyword>
<proteinExistence type="predicted"/>
<dbReference type="InterPro" id="IPR056738">
    <property type="entry name" value="NfeD1b_N"/>
</dbReference>
<dbReference type="AlphaFoldDB" id="A0A832GLX2"/>
<dbReference type="Gene3D" id="3.90.226.10">
    <property type="entry name" value="2-enoyl-CoA Hydratase, Chain A, domain 1"/>
    <property type="match status" value="1"/>
</dbReference>
<dbReference type="Pfam" id="PF24961">
    <property type="entry name" value="NfeD_membrane"/>
    <property type="match status" value="1"/>
</dbReference>
<dbReference type="Pfam" id="PF25145">
    <property type="entry name" value="NfeD1b_N"/>
    <property type="match status" value="1"/>
</dbReference>
<feature type="domain" description="NfeD integral membrane" evidence="7">
    <location>
        <begin position="239"/>
        <end position="355"/>
    </location>
</feature>
<sequence>MKPFKCGLLSLLFVLLTIILPNRTFADVVYHIKIDSAITPVTSNFISYALNYAQDQKGLALILELDTPGGLVESTREIVKEILQSSIPVIVYVSPQGARAASAGVFILLASHLAAMAPSTHVGAAHPVELTGKADPKMLEKIANDLAAWAKNLAETRGRNATFAERAVKESISITEKEALAGGVVEIIAKDLEELLKKAEGRKIKLKEKEVILSFQKAKLETIKEDLKTRFLKVLANPNLVYFLLMLGLLGLYFELSHPGAIFPGVFGAICLILAFLGLSIIPMNYAGLALILLSGLLFFLESQITSHGLLTLGAIISLLLGSLILFGHNPPALRVYQPFLITVVITFAALFGGITYLAIKTLRKKPVSGGEGLLGKQGKALTPVSPEGGKVFVEGEIWQAISDEKIPEGSKVVILEKKGFLLKVKRLD</sequence>
<gene>
    <name evidence="9" type="ORF">ENT73_06025</name>
</gene>
<feature type="transmembrane region" description="Helical" evidence="5">
    <location>
        <begin position="261"/>
        <end position="279"/>
    </location>
</feature>
<evidence type="ECO:0000256" key="4">
    <source>
        <dbReference type="ARBA" id="ARBA00023136"/>
    </source>
</evidence>
<keyword evidence="3 5" id="KW-1133">Transmembrane helix</keyword>
<dbReference type="GO" id="GO:0016020">
    <property type="term" value="C:membrane"/>
    <property type="evidence" value="ECO:0007669"/>
    <property type="project" value="UniProtKB-SubCell"/>
</dbReference>
<dbReference type="CDD" id="cd07020">
    <property type="entry name" value="Clp_protease_NfeD_1"/>
    <property type="match status" value="1"/>
</dbReference>
<dbReference type="Pfam" id="PF01957">
    <property type="entry name" value="NfeD"/>
    <property type="match status" value="1"/>
</dbReference>
<dbReference type="InterPro" id="IPR012340">
    <property type="entry name" value="NA-bd_OB-fold"/>
</dbReference>
<dbReference type="InterPro" id="IPR029045">
    <property type="entry name" value="ClpP/crotonase-like_dom_sf"/>
</dbReference>
<dbReference type="Gene3D" id="2.40.50.140">
    <property type="entry name" value="Nucleic acid-binding proteins"/>
    <property type="match status" value="1"/>
</dbReference>
<evidence type="ECO:0000313" key="9">
    <source>
        <dbReference type="EMBL" id="HGV55623.1"/>
    </source>
</evidence>
<evidence type="ECO:0000256" key="1">
    <source>
        <dbReference type="ARBA" id="ARBA00004141"/>
    </source>
</evidence>
<dbReference type="SUPFAM" id="SSF141322">
    <property type="entry name" value="NfeD domain-like"/>
    <property type="match status" value="1"/>
</dbReference>
<dbReference type="EMBL" id="DSZU01000107">
    <property type="protein sequence ID" value="HGV55623.1"/>
    <property type="molecule type" value="Genomic_DNA"/>
</dbReference>
<evidence type="ECO:0000259" key="7">
    <source>
        <dbReference type="Pfam" id="PF24961"/>
    </source>
</evidence>
<feature type="domain" description="NfeD1b N-terminal" evidence="8">
    <location>
        <begin position="28"/>
        <end position="221"/>
    </location>
</feature>
<dbReference type="PANTHER" id="PTHR33507:SF4">
    <property type="entry name" value="NODULATION COMPETITIVENESS PROTEIN NFED"/>
    <property type="match status" value="1"/>
</dbReference>
<feature type="transmembrane region" description="Helical" evidence="5">
    <location>
        <begin position="308"/>
        <end position="328"/>
    </location>
</feature>
<dbReference type="PANTHER" id="PTHR33507">
    <property type="entry name" value="INNER MEMBRANE PROTEIN YBBJ"/>
    <property type="match status" value="1"/>
</dbReference>
<evidence type="ECO:0000256" key="5">
    <source>
        <dbReference type="SAM" id="Phobius"/>
    </source>
</evidence>
<dbReference type="SUPFAM" id="SSF52096">
    <property type="entry name" value="ClpP/crotonase"/>
    <property type="match status" value="1"/>
</dbReference>
<feature type="transmembrane region" description="Helical" evidence="5">
    <location>
        <begin position="234"/>
        <end position="254"/>
    </location>
</feature>
<organism evidence="9">
    <name type="scientific">Caldimicrobium thiodismutans</name>
    <dbReference type="NCBI Taxonomy" id="1653476"/>
    <lineage>
        <taxon>Bacteria</taxon>
        <taxon>Pseudomonadati</taxon>
        <taxon>Thermodesulfobacteriota</taxon>
        <taxon>Thermodesulfobacteria</taxon>
        <taxon>Thermodesulfobacteriales</taxon>
        <taxon>Thermodesulfobacteriaceae</taxon>
        <taxon>Caldimicrobium</taxon>
    </lineage>
</organism>
<dbReference type="InterPro" id="IPR002810">
    <property type="entry name" value="NfeD-like_C"/>
</dbReference>
<comment type="caution">
    <text evidence="9">The sequence shown here is derived from an EMBL/GenBank/DDBJ whole genome shotgun (WGS) entry which is preliminary data.</text>
</comment>
<dbReference type="InterPro" id="IPR052165">
    <property type="entry name" value="Membrane_assoc_protease"/>
</dbReference>
<evidence type="ECO:0000256" key="2">
    <source>
        <dbReference type="ARBA" id="ARBA00022692"/>
    </source>
</evidence>